<reference evidence="1" key="1">
    <citation type="submission" date="2018-01" db="EMBL/GenBank/DDBJ databases">
        <authorList>
            <person name="Mao J.F."/>
        </authorList>
    </citation>
    <scope>NUCLEOTIDE SEQUENCE</scope>
    <source>
        <strain evidence="1">Huo1</strain>
        <tissue evidence="1">Leaf</tissue>
    </source>
</reference>
<keyword evidence="2" id="KW-1185">Reference proteome</keyword>
<dbReference type="Proteomes" id="UP000298416">
    <property type="component" value="Unassembled WGS sequence"/>
</dbReference>
<sequence>MAEARFFDALFKLDAKVVEELEEIDRLALMVVDYIPGLVVEEAVDSDRLVESMEGCMELWVCGGGGDGGGEAEFLVHLVEELEEIDGVALMVVDYRPGLWEEEAEEVLECKPELVVESRSEMAVHRREAKVYEKAVDGSSDANANAKLAI</sequence>
<dbReference type="EMBL" id="PNBA02000008">
    <property type="protein sequence ID" value="KAG6414745.1"/>
    <property type="molecule type" value="Genomic_DNA"/>
</dbReference>
<gene>
    <name evidence="1" type="ORF">SASPL_122119</name>
</gene>
<evidence type="ECO:0000313" key="2">
    <source>
        <dbReference type="Proteomes" id="UP000298416"/>
    </source>
</evidence>
<name>A0A8X8XJ05_SALSN</name>
<comment type="caution">
    <text evidence="1">The sequence shown here is derived from an EMBL/GenBank/DDBJ whole genome shotgun (WGS) entry which is preliminary data.</text>
</comment>
<proteinExistence type="predicted"/>
<organism evidence="1">
    <name type="scientific">Salvia splendens</name>
    <name type="common">Scarlet sage</name>
    <dbReference type="NCBI Taxonomy" id="180675"/>
    <lineage>
        <taxon>Eukaryota</taxon>
        <taxon>Viridiplantae</taxon>
        <taxon>Streptophyta</taxon>
        <taxon>Embryophyta</taxon>
        <taxon>Tracheophyta</taxon>
        <taxon>Spermatophyta</taxon>
        <taxon>Magnoliopsida</taxon>
        <taxon>eudicotyledons</taxon>
        <taxon>Gunneridae</taxon>
        <taxon>Pentapetalae</taxon>
        <taxon>asterids</taxon>
        <taxon>lamiids</taxon>
        <taxon>Lamiales</taxon>
        <taxon>Lamiaceae</taxon>
        <taxon>Nepetoideae</taxon>
        <taxon>Mentheae</taxon>
        <taxon>Salviinae</taxon>
        <taxon>Salvia</taxon>
        <taxon>Salvia subgen. Calosphace</taxon>
        <taxon>core Calosphace</taxon>
    </lineage>
</organism>
<accession>A0A8X8XJ05</accession>
<evidence type="ECO:0000313" key="1">
    <source>
        <dbReference type="EMBL" id="KAG6414745.1"/>
    </source>
</evidence>
<protein>
    <submittedName>
        <fullName evidence="1">Uncharacterized protein</fullName>
    </submittedName>
</protein>
<dbReference type="AlphaFoldDB" id="A0A8X8XJ05"/>
<reference evidence="1" key="2">
    <citation type="submission" date="2020-08" db="EMBL/GenBank/DDBJ databases">
        <title>Plant Genome Project.</title>
        <authorList>
            <person name="Zhang R.-G."/>
        </authorList>
    </citation>
    <scope>NUCLEOTIDE SEQUENCE</scope>
    <source>
        <strain evidence="1">Huo1</strain>
        <tissue evidence="1">Leaf</tissue>
    </source>
</reference>